<dbReference type="EMBL" id="JAACJM010000014">
    <property type="protein sequence ID" value="KAF5368870.1"/>
    <property type="molecule type" value="Genomic_DNA"/>
</dbReference>
<evidence type="ECO:0000256" key="1">
    <source>
        <dbReference type="SAM" id="MobiDB-lite"/>
    </source>
</evidence>
<dbReference type="Proteomes" id="UP000559256">
    <property type="component" value="Unassembled WGS sequence"/>
</dbReference>
<feature type="region of interest" description="Disordered" evidence="1">
    <location>
        <begin position="1"/>
        <end position="25"/>
    </location>
</feature>
<sequence length="121" mass="13627">MTGEHSTPPWGSATYSTTESESTPPRATSLCYAKVYFLERLQSRANLKLKLKSTELEAAQGPHDMHMMMPCRTYYQKLQNLVPLSESIGLNLRIQYHSPAVGSIELISRDSPSATGFNYWQ</sequence>
<proteinExistence type="predicted"/>
<evidence type="ECO:0000313" key="3">
    <source>
        <dbReference type="Proteomes" id="UP000559256"/>
    </source>
</evidence>
<gene>
    <name evidence="2" type="ORF">D9758_002834</name>
</gene>
<reference evidence="2 3" key="1">
    <citation type="journal article" date="2020" name="ISME J.">
        <title>Uncovering the hidden diversity of litter-decomposition mechanisms in mushroom-forming fungi.</title>
        <authorList>
            <person name="Floudas D."/>
            <person name="Bentzer J."/>
            <person name="Ahren D."/>
            <person name="Johansson T."/>
            <person name="Persson P."/>
            <person name="Tunlid A."/>
        </authorList>
    </citation>
    <scope>NUCLEOTIDE SEQUENCE [LARGE SCALE GENOMIC DNA]</scope>
    <source>
        <strain evidence="2 3">CBS 291.85</strain>
    </source>
</reference>
<organism evidence="2 3">
    <name type="scientific">Tetrapyrgos nigripes</name>
    <dbReference type="NCBI Taxonomy" id="182062"/>
    <lineage>
        <taxon>Eukaryota</taxon>
        <taxon>Fungi</taxon>
        <taxon>Dikarya</taxon>
        <taxon>Basidiomycota</taxon>
        <taxon>Agaricomycotina</taxon>
        <taxon>Agaricomycetes</taxon>
        <taxon>Agaricomycetidae</taxon>
        <taxon>Agaricales</taxon>
        <taxon>Marasmiineae</taxon>
        <taxon>Marasmiaceae</taxon>
        <taxon>Tetrapyrgos</taxon>
    </lineage>
</organism>
<name>A0A8H5LSY9_9AGAR</name>
<keyword evidence="3" id="KW-1185">Reference proteome</keyword>
<accession>A0A8H5LSY9</accession>
<protein>
    <submittedName>
        <fullName evidence="2">Uncharacterized protein</fullName>
    </submittedName>
</protein>
<evidence type="ECO:0000313" key="2">
    <source>
        <dbReference type="EMBL" id="KAF5368870.1"/>
    </source>
</evidence>
<dbReference type="AlphaFoldDB" id="A0A8H5LSY9"/>
<feature type="compositionally biased region" description="Low complexity" evidence="1">
    <location>
        <begin position="12"/>
        <end position="25"/>
    </location>
</feature>
<comment type="caution">
    <text evidence="2">The sequence shown here is derived from an EMBL/GenBank/DDBJ whole genome shotgun (WGS) entry which is preliminary data.</text>
</comment>